<organism evidence="2 4">
    <name type="scientific">Prymnesium parvum</name>
    <name type="common">Toxic golden alga</name>
    <dbReference type="NCBI Taxonomy" id="97485"/>
    <lineage>
        <taxon>Eukaryota</taxon>
        <taxon>Haptista</taxon>
        <taxon>Haptophyta</taxon>
        <taxon>Prymnesiophyceae</taxon>
        <taxon>Prymnesiales</taxon>
        <taxon>Prymnesiaceae</taxon>
        <taxon>Prymnesium</taxon>
    </lineage>
</organism>
<feature type="region of interest" description="Disordered" evidence="1">
    <location>
        <begin position="29"/>
        <end position="49"/>
    </location>
</feature>
<name>A0AB34IFJ2_PRYPA</name>
<sequence length="829" mass="89395">MHADPLDDASTTSLRFTHHFKYTVLHQCSPSDRHHGSPSAGVGPKQPSRRAGAFHANILIDEIQIRPPHACRALFASCTSSPMLSLSASMMSAGFQSCGDLKSAFQSNECCAAALDAVVAEPLYSPVKDTITNTPGVLSQLAWQDPGTTMSTNFMAHLNSMHPVGTHTAQIAEATDAKYSTEAIIEDGHSGDTNYPFGSMKVLATVGEYDANTGYMLVGVPDGMGAYLLNDHTVRYVFQSESYGPLARESWPYRVNNDTATFTGSHIMYIDYNRTALAEFMKHKQSAAHMVMGAGSVVKNVYNLLGNPLGPRASSGVSANPHFSNTDAEGGGNWEDIMQPTAPSRADWLMQSLCSAHLEERHQWGAGLGVEDDLFITNEEWTRYVTGSNYTGIPGHVVDLSTGDMYATGVFTLGGFEKIVEVNCGIKGYVCFAPSGYNGDFGVNGAAEAARKNALTKRPDGTDYVYPVNVVPARLYVGKKGYNAHGEVANDFLSRNGLAYGQLYGFAANTSESGFEWRDNWHSNPGRQTGDVMHGAWYPIDWRWDGIVKNFMHDGSWSFQHTPAPDMKYWNAAGYDASGAKTEHNTPDPMGNPRYIQGSTAGYYGIYDFLNISSEIQSAVESGSTFPSVLSGKYTVLQGELDITAQIKLGGKGIKANGQPQTTNSDSGQEPGKVTFEDIDGLEWIAASDGTYLIIQEDSGNDYGERMFITKVDPAVTPTFYFVAMSGGNRNTRMLAGVGVPAGVNTAPGVHEFSGVVDLTGLVATDDEGNFLATTSTGFLKRQAEAAKPINEHMIAIGLQAHNFYSGMIATFGGDRGGQVYAYQPNIPN</sequence>
<dbReference type="AlphaFoldDB" id="A0AB34IFJ2"/>
<proteinExistence type="predicted"/>
<comment type="caution">
    <text evidence="2">The sequence shown here is derived from an EMBL/GenBank/DDBJ whole genome shotgun (WGS) entry which is preliminary data.</text>
</comment>
<evidence type="ECO:0000313" key="3">
    <source>
        <dbReference type="EMBL" id="KAL1498634.1"/>
    </source>
</evidence>
<dbReference type="EMBL" id="JBGBPQ010000027">
    <property type="protein sequence ID" value="KAL1498634.1"/>
    <property type="molecule type" value="Genomic_DNA"/>
</dbReference>
<accession>A0AB34IFJ2</accession>
<evidence type="ECO:0000256" key="1">
    <source>
        <dbReference type="SAM" id="MobiDB-lite"/>
    </source>
</evidence>
<evidence type="ECO:0000313" key="2">
    <source>
        <dbReference type="EMBL" id="KAL1498610.1"/>
    </source>
</evidence>
<dbReference type="EMBL" id="JBGBPQ010000027">
    <property type="protein sequence ID" value="KAL1498610.1"/>
    <property type="molecule type" value="Genomic_DNA"/>
</dbReference>
<gene>
    <name evidence="2" type="ORF">AB1Y20_013925</name>
    <name evidence="3" type="ORF">AB1Y20_013947</name>
</gene>
<dbReference type="Proteomes" id="UP001515480">
    <property type="component" value="Unassembled WGS sequence"/>
</dbReference>
<reference evidence="2 4" key="1">
    <citation type="journal article" date="2024" name="Science">
        <title>Giant polyketide synthase enzymes in the biosynthesis of giant marine polyether toxins.</title>
        <authorList>
            <person name="Fallon T.R."/>
            <person name="Shende V.V."/>
            <person name="Wierzbicki I.H."/>
            <person name="Pendleton A.L."/>
            <person name="Watervoot N.F."/>
            <person name="Auber R.P."/>
            <person name="Gonzalez D.J."/>
            <person name="Wisecaver J.H."/>
            <person name="Moore B.S."/>
        </authorList>
    </citation>
    <scope>NUCLEOTIDE SEQUENCE [LARGE SCALE GENOMIC DNA]</scope>
    <source>
        <strain evidence="2 4">12B1</strain>
    </source>
</reference>
<keyword evidence="4" id="KW-1185">Reference proteome</keyword>
<protein>
    <submittedName>
        <fullName evidence="2">Uncharacterized protein</fullName>
    </submittedName>
</protein>
<evidence type="ECO:0000313" key="4">
    <source>
        <dbReference type="Proteomes" id="UP001515480"/>
    </source>
</evidence>